<evidence type="ECO:0000259" key="8">
    <source>
        <dbReference type="PROSITE" id="PS51469"/>
    </source>
</evidence>
<dbReference type="PANTHER" id="PTHR12953">
    <property type="entry name" value="MEMBRANE PROTEIN CH1 RELATED"/>
    <property type="match status" value="1"/>
</dbReference>
<proteinExistence type="predicted"/>
<gene>
    <name evidence="9" type="ORF">HMPREF1544_00672</name>
</gene>
<dbReference type="EMBL" id="KE123900">
    <property type="protein sequence ID" value="EPB92374.1"/>
    <property type="molecule type" value="Genomic_DNA"/>
</dbReference>
<dbReference type="VEuPathDB" id="FungiDB:HMPREF1544_00672"/>
<dbReference type="InterPro" id="IPR045120">
    <property type="entry name" value="Suco/Slp1-like"/>
</dbReference>
<feature type="compositionally biased region" description="Low complexity" evidence="6">
    <location>
        <begin position="646"/>
        <end position="659"/>
    </location>
</feature>
<evidence type="ECO:0000256" key="7">
    <source>
        <dbReference type="SAM" id="SignalP"/>
    </source>
</evidence>
<comment type="subcellular location">
    <subcellularLocation>
        <location evidence="1">Endomembrane system</location>
    </subcellularLocation>
</comment>
<name>S2JQX1_MUCC1</name>
<feature type="region of interest" description="Disordered" evidence="6">
    <location>
        <begin position="822"/>
        <end position="892"/>
    </location>
</feature>
<keyword evidence="2" id="KW-0812">Transmembrane</keyword>
<feature type="region of interest" description="Disordered" evidence="6">
    <location>
        <begin position="926"/>
        <end position="978"/>
    </location>
</feature>
<evidence type="ECO:0000256" key="2">
    <source>
        <dbReference type="ARBA" id="ARBA00022692"/>
    </source>
</evidence>
<feature type="compositionally biased region" description="Polar residues" evidence="6">
    <location>
        <begin position="570"/>
        <end position="595"/>
    </location>
</feature>
<evidence type="ECO:0000313" key="9">
    <source>
        <dbReference type="EMBL" id="EPB92374.1"/>
    </source>
</evidence>
<feature type="region of interest" description="Disordered" evidence="6">
    <location>
        <begin position="92"/>
        <end position="147"/>
    </location>
</feature>
<evidence type="ECO:0000256" key="1">
    <source>
        <dbReference type="ARBA" id="ARBA00004308"/>
    </source>
</evidence>
<feature type="compositionally biased region" description="Polar residues" evidence="6">
    <location>
        <begin position="125"/>
        <end position="142"/>
    </location>
</feature>
<sequence length="978" mass="109745">MHYTKYLTVYLFIFLPLVFTAKPSYKPKQCLRYRDNDIFAETCPAYSQGTVDFSAALFPDAAVISDLSKPNIIETPKYNDPAHKEAEKGIEEPAKATNLHPSEETNDDASPTQHSKQDSKDRPQVTINNTEKNAQYEESASNNEKRKPLVSFEEWQKKIVQIENDKERRHKRKTLEEDDGSPNKKQQMVDSIDGGFADDFGSMFEDLLGGVGGKDKKKPNVYAEGEYIAPSQSGSDSKNKKKQQFADVRMKSLKERFNYASTDCAATVRKVNKQAKGAQSILYESKDQYLLNKCSADKFVIINLCEEIVVDTIVMANFEFFSSTFKDFRVYASSKYPTNDWRLLGQWQARNTRDLQVFKVPYSGFLEYMKIEFLTHYGHEYYCPLSLVRVHGMPMLEFYNTVESKDQYPVLEEEHLWPAEVREQIIQPQFDVNDTAESFPVKIDLDEDDVKPMIPPINIAPETTASLEVDDSLPTQSDTTLGVKAVKTIVKESAEDDSADQAVEEETGIAEITITQVVSQTESSVLITPSETFVDTSDAIMIDKVPVSSSSSLSSKKKSSSKSGSKKTKNAANKGNPSSTKKKAGSTSISSSAAVKNNSGDDSSDVSSKVTDSSSGIVRSNTNTEASTANSTDTDNETAQHHVNLTVSTTSSTTIVLPQSPLPIPQQPKPIPPNAHQKEGSTQESIYKTIMKRLNVLEVNMTLSQRFLDEQNKILNDVFMDMEKRHQDQLILLIGHLNETASYKIDSMKRRYEQWYEDLKDQTESDMREMTAKISILADQLSFERRVSVSQLVIMITLFVFMALSRGTFSTLSPVMAAQQEERKRRESIDQSSSLSKETLDILQKSSDSATDATVPSIPTTITEEPKPSIIRKLSELPKKPSNPRRHSDSPYHTMAAASEEDDMFQKSSYESLGIELHNELLHKKLDDLSQQQQQQQQRPALNNTSRKSSLENLRESASMIKNRKRSSTSPPSSAIVP</sequence>
<feature type="region of interest" description="Disordered" evidence="6">
    <location>
        <begin position="546"/>
        <end position="683"/>
    </location>
</feature>
<dbReference type="GO" id="GO:0016020">
    <property type="term" value="C:membrane"/>
    <property type="evidence" value="ECO:0007669"/>
    <property type="project" value="InterPro"/>
</dbReference>
<dbReference type="GO" id="GO:0012505">
    <property type="term" value="C:endomembrane system"/>
    <property type="evidence" value="ECO:0007669"/>
    <property type="project" value="UniProtKB-SubCell"/>
</dbReference>
<keyword evidence="5" id="KW-0175">Coiled coil</keyword>
<dbReference type="OMA" id="PMMEYYN"/>
<evidence type="ECO:0000256" key="4">
    <source>
        <dbReference type="ARBA" id="ARBA00023136"/>
    </source>
</evidence>
<feature type="chain" id="PRO_5004509279" description="SUN domain-containing protein" evidence="7">
    <location>
        <begin position="21"/>
        <end position="978"/>
    </location>
</feature>
<keyword evidence="7" id="KW-0732">Signal</keyword>
<dbReference type="Pfam" id="PF07738">
    <property type="entry name" value="Sad1_UNC"/>
    <property type="match status" value="1"/>
</dbReference>
<evidence type="ECO:0000256" key="6">
    <source>
        <dbReference type="SAM" id="MobiDB-lite"/>
    </source>
</evidence>
<dbReference type="GO" id="GO:0005737">
    <property type="term" value="C:cytoplasm"/>
    <property type="evidence" value="ECO:0007669"/>
    <property type="project" value="TreeGrafter"/>
</dbReference>
<dbReference type="AlphaFoldDB" id="S2JQX1"/>
<organism evidence="9 10">
    <name type="scientific">Mucor circinelloides f. circinelloides (strain 1006PhL)</name>
    <name type="common">Mucormycosis agent</name>
    <name type="synonym">Calyptromyces circinelloides</name>
    <dbReference type="NCBI Taxonomy" id="1220926"/>
    <lineage>
        <taxon>Eukaryota</taxon>
        <taxon>Fungi</taxon>
        <taxon>Fungi incertae sedis</taxon>
        <taxon>Mucoromycota</taxon>
        <taxon>Mucoromycotina</taxon>
        <taxon>Mucoromycetes</taxon>
        <taxon>Mucorales</taxon>
        <taxon>Mucorineae</taxon>
        <taxon>Mucoraceae</taxon>
        <taxon>Mucor</taxon>
    </lineage>
</organism>
<feature type="region of interest" description="Disordered" evidence="6">
    <location>
        <begin position="166"/>
        <end position="193"/>
    </location>
</feature>
<dbReference type="Gene3D" id="2.60.120.260">
    <property type="entry name" value="Galactose-binding domain-like"/>
    <property type="match status" value="1"/>
</dbReference>
<dbReference type="GO" id="GO:0034975">
    <property type="term" value="P:protein folding in endoplasmic reticulum"/>
    <property type="evidence" value="ECO:0007669"/>
    <property type="project" value="TreeGrafter"/>
</dbReference>
<feature type="compositionally biased region" description="Basic residues" evidence="6">
    <location>
        <begin position="555"/>
        <end position="569"/>
    </location>
</feature>
<dbReference type="InParanoid" id="S2JQX1"/>
<feature type="compositionally biased region" description="Pro residues" evidence="6">
    <location>
        <begin position="660"/>
        <end position="673"/>
    </location>
</feature>
<keyword evidence="10" id="KW-1185">Reference proteome</keyword>
<evidence type="ECO:0000256" key="3">
    <source>
        <dbReference type="ARBA" id="ARBA00022989"/>
    </source>
</evidence>
<keyword evidence="3" id="KW-1133">Transmembrane helix</keyword>
<protein>
    <recommendedName>
        <fullName evidence="8">SUN domain-containing protein</fullName>
    </recommendedName>
</protein>
<feature type="signal peptide" evidence="7">
    <location>
        <begin position="1"/>
        <end position="20"/>
    </location>
</feature>
<feature type="compositionally biased region" description="Polar residues" evidence="6">
    <location>
        <begin position="939"/>
        <end position="948"/>
    </location>
</feature>
<evidence type="ECO:0000313" key="10">
    <source>
        <dbReference type="Proteomes" id="UP000014254"/>
    </source>
</evidence>
<dbReference type="OrthoDB" id="266334at2759"/>
<dbReference type="eggNOG" id="KOG1396">
    <property type="taxonomic scope" value="Eukaryota"/>
</dbReference>
<dbReference type="InterPro" id="IPR012919">
    <property type="entry name" value="SUN_dom"/>
</dbReference>
<feature type="domain" description="SUN" evidence="8">
    <location>
        <begin position="225"/>
        <end position="395"/>
    </location>
</feature>
<dbReference type="PROSITE" id="PS51469">
    <property type="entry name" value="SUN"/>
    <property type="match status" value="1"/>
</dbReference>
<evidence type="ECO:0000256" key="5">
    <source>
        <dbReference type="SAM" id="Coils"/>
    </source>
</evidence>
<feature type="compositionally biased region" description="Polar residues" evidence="6">
    <location>
        <begin position="968"/>
        <end position="978"/>
    </location>
</feature>
<feature type="compositionally biased region" description="Low complexity" evidence="6">
    <location>
        <begin position="596"/>
        <end position="633"/>
    </location>
</feature>
<dbReference type="Proteomes" id="UP000014254">
    <property type="component" value="Unassembled WGS sequence"/>
</dbReference>
<feature type="compositionally biased region" description="Polar residues" evidence="6">
    <location>
        <begin position="844"/>
        <end position="863"/>
    </location>
</feature>
<dbReference type="STRING" id="1220926.S2JQX1"/>
<dbReference type="PANTHER" id="PTHR12953:SF0">
    <property type="entry name" value="SUN DOMAIN-CONTAINING OSSIFICATION FACTOR"/>
    <property type="match status" value="1"/>
</dbReference>
<keyword evidence="4" id="KW-0472">Membrane</keyword>
<accession>S2JQX1</accession>
<reference evidence="10" key="1">
    <citation type="submission" date="2013-05" db="EMBL/GenBank/DDBJ databases">
        <title>The Genome sequence of Mucor circinelloides f. circinelloides 1006PhL.</title>
        <authorList>
            <consortium name="The Broad Institute Genomics Platform"/>
            <person name="Cuomo C."/>
            <person name="Earl A."/>
            <person name="Findley K."/>
            <person name="Lee S.C."/>
            <person name="Walker B."/>
            <person name="Young S."/>
            <person name="Zeng Q."/>
            <person name="Gargeya S."/>
            <person name="Fitzgerald M."/>
            <person name="Haas B."/>
            <person name="Abouelleil A."/>
            <person name="Allen A.W."/>
            <person name="Alvarado L."/>
            <person name="Arachchi H.M."/>
            <person name="Berlin A.M."/>
            <person name="Chapman S.B."/>
            <person name="Gainer-Dewar J."/>
            <person name="Goldberg J."/>
            <person name="Griggs A."/>
            <person name="Gujja S."/>
            <person name="Hansen M."/>
            <person name="Howarth C."/>
            <person name="Imamovic A."/>
            <person name="Ireland A."/>
            <person name="Larimer J."/>
            <person name="McCowan C."/>
            <person name="Murphy C."/>
            <person name="Pearson M."/>
            <person name="Poon T.W."/>
            <person name="Priest M."/>
            <person name="Roberts A."/>
            <person name="Saif S."/>
            <person name="Shea T."/>
            <person name="Sisk P."/>
            <person name="Sykes S."/>
            <person name="Wortman J."/>
            <person name="Nusbaum C."/>
            <person name="Birren B."/>
        </authorList>
    </citation>
    <scope>NUCLEOTIDE SEQUENCE [LARGE SCALE GENOMIC DNA]</scope>
    <source>
        <strain evidence="10">1006PhL</strain>
    </source>
</reference>
<feature type="coiled-coil region" evidence="5">
    <location>
        <begin position="745"/>
        <end position="780"/>
    </location>
</feature>